<dbReference type="PANTHER" id="PTHR43751">
    <property type="entry name" value="SULFATASE"/>
    <property type="match status" value="1"/>
</dbReference>
<dbReference type="Gene3D" id="3.40.720.10">
    <property type="entry name" value="Alkaline Phosphatase, subunit A"/>
    <property type="match status" value="1"/>
</dbReference>
<reference evidence="2 3" key="1">
    <citation type="submission" date="2019-02" db="EMBL/GenBank/DDBJ databases">
        <title>Deep-cultivation of Planctomycetes and their phenomic and genomic characterization uncovers novel biology.</title>
        <authorList>
            <person name="Wiegand S."/>
            <person name="Jogler M."/>
            <person name="Boedeker C."/>
            <person name="Pinto D."/>
            <person name="Vollmers J."/>
            <person name="Rivas-Marin E."/>
            <person name="Kohn T."/>
            <person name="Peeters S.H."/>
            <person name="Heuer A."/>
            <person name="Rast P."/>
            <person name="Oberbeckmann S."/>
            <person name="Bunk B."/>
            <person name="Jeske O."/>
            <person name="Meyerdierks A."/>
            <person name="Storesund J.E."/>
            <person name="Kallscheuer N."/>
            <person name="Luecker S."/>
            <person name="Lage O.M."/>
            <person name="Pohl T."/>
            <person name="Merkel B.J."/>
            <person name="Hornburger P."/>
            <person name="Mueller R.-W."/>
            <person name="Bruemmer F."/>
            <person name="Labrenz M."/>
            <person name="Spormann A.M."/>
            <person name="Op Den Camp H."/>
            <person name="Overmann J."/>
            <person name="Amann R."/>
            <person name="Jetten M.S.M."/>
            <person name="Mascher T."/>
            <person name="Medema M.H."/>
            <person name="Devos D.P."/>
            <person name="Kaster A.-K."/>
            <person name="Ovreas L."/>
            <person name="Rohde M."/>
            <person name="Galperin M.Y."/>
            <person name="Jogler C."/>
        </authorList>
    </citation>
    <scope>NUCLEOTIDE SEQUENCE [LARGE SCALE GENOMIC DNA]</scope>
    <source>
        <strain evidence="2 3">V7</strain>
    </source>
</reference>
<gene>
    <name evidence="2" type="ORF">V7x_07360</name>
</gene>
<evidence type="ECO:0000259" key="1">
    <source>
        <dbReference type="Pfam" id="PF00884"/>
    </source>
</evidence>
<comment type="caution">
    <text evidence="2">The sequence shown here is derived from an EMBL/GenBank/DDBJ whole genome shotgun (WGS) entry which is preliminary data.</text>
</comment>
<dbReference type="AlphaFoldDB" id="A0A5C6FUL0"/>
<organism evidence="2 3">
    <name type="scientific">Crateriforma conspicua</name>
    <dbReference type="NCBI Taxonomy" id="2527996"/>
    <lineage>
        <taxon>Bacteria</taxon>
        <taxon>Pseudomonadati</taxon>
        <taxon>Planctomycetota</taxon>
        <taxon>Planctomycetia</taxon>
        <taxon>Planctomycetales</taxon>
        <taxon>Planctomycetaceae</taxon>
        <taxon>Crateriforma</taxon>
    </lineage>
</organism>
<name>A0A5C6FUL0_9PLAN</name>
<dbReference type="InterPro" id="IPR000917">
    <property type="entry name" value="Sulfatase_N"/>
</dbReference>
<accession>A0A5C6FUL0</accession>
<dbReference type="Proteomes" id="UP000316476">
    <property type="component" value="Unassembled WGS sequence"/>
</dbReference>
<dbReference type="Pfam" id="PF00884">
    <property type="entry name" value="Sulfatase"/>
    <property type="match status" value="1"/>
</dbReference>
<dbReference type="EMBL" id="SJPZ01000001">
    <property type="protein sequence ID" value="TWU65190.1"/>
    <property type="molecule type" value="Genomic_DNA"/>
</dbReference>
<keyword evidence="2" id="KW-0378">Hydrolase</keyword>
<evidence type="ECO:0000313" key="2">
    <source>
        <dbReference type="EMBL" id="TWU65190.1"/>
    </source>
</evidence>
<dbReference type="InterPro" id="IPR017850">
    <property type="entry name" value="Alkaline_phosphatase_core_sf"/>
</dbReference>
<dbReference type="EC" id="3.1.6.1" evidence="2"/>
<dbReference type="CDD" id="cd16027">
    <property type="entry name" value="SGSH"/>
    <property type="match status" value="1"/>
</dbReference>
<dbReference type="RefSeq" id="WP_146410888.1">
    <property type="nucleotide sequence ID" value="NZ_SJPZ01000001.1"/>
</dbReference>
<dbReference type="InterPro" id="IPR052701">
    <property type="entry name" value="GAG_Ulvan_Degrading_Sulfatases"/>
</dbReference>
<dbReference type="GO" id="GO:0004065">
    <property type="term" value="F:arylsulfatase activity"/>
    <property type="evidence" value="ECO:0007669"/>
    <property type="project" value="UniProtKB-EC"/>
</dbReference>
<protein>
    <submittedName>
        <fullName evidence="2">Arylsulfatase</fullName>
        <ecNumber evidence="2">3.1.6.1</ecNumber>
    </submittedName>
</protein>
<dbReference type="OrthoDB" id="9803751at2"/>
<dbReference type="SUPFAM" id="SSF53649">
    <property type="entry name" value="Alkaline phosphatase-like"/>
    <property type="match status" value="1"/>
</dbReference>
<feature type="domain" description="Sulfatase N-terminal" evidence="1">
    <location>
        <begin position="41"/>
        <end position="313"/>
    </location>
</feature>
<proteinExistence type="predicted"/>
<evidence type="ECO:0000313" key="3">
    <source>
        <dbReference type="Proteomes" id="UP000316476"/>
    </source>
</evidence>
<dbReference type="PANTHER" id="PTHR43751:SF1">
    <property type="entry name" value="SULFATASE ATSG-RELATED"/>
    <property type="match status" value="1"/>
</dbReference>
<sequence>MPNQTSIVCLFSIAFLWISGVCWTGTARGDESADAAEIQRSNIVFVIADDCTFRDIGCYGGQALTPNIDALATQGMRMTHCFQAAPMCSPTRHNVYTGLYPVKSGAYPNHTTVDPGTKSVVQYLGDLGYRVAQSGKTHVNPKSVFTWEKLNADGKKKQGKNPDFKRIDKFFAECKQAGQPFCLLACSNEPHSPWDKGDASQYPPSDLELPPYFVDTPETREAFSRYLAEITYFDGQVGKLLDLLDKRGLADNTLVMVVSEQGNSFPFAKWTCYDTGLQSACVVRWPGKVEPGAVNPAMIEYVDFLPTWIEVAGGIPDKNLDGASLLDVFAGKQTHKNYVFGEMTTRGIHHGSEYYGIRSVRSGRFKYIWNFSPEMEFQNACTRSKEFRSWVQAAENGNEHAAELVQRYTSRPEVELYDIRNDPLEQDNLAQMPQYTAVKDRLKAELDRWMTACGDAGHQTEMKAYDRMPGHSPKSK</sequence>